<evidence type="ECO:0000259" key="1">
    <source>
        <dbReference type="Pfam" id="PF00535"/>
    </source>
</evidence>
<dbReference type="InterPro" id="IPR029044">
    <property type="entry name" value="Nucleotide-diphossugar_trans"/>
</dbReference>
<dbReference type="PANTHER" id="PTHR48090:SF7">
    <property type="entry name" value="RFBJ PROTEIN"/>
    <property type="match status" value="1"/>
</dbReference>
<dbReference type="CDD" id="cd04179">
    <property type="entry name" value="DPM_DPG-synthase_like"/>
    <property type="match status" value="1"/>
</dbReference>
<dbReference type="Pfam" id="PF00535">
    <property type="entry name" value="Glycos_transf_2"/>
    <property type="match status" value="1"/>
</dbReference>
<dbReference type="GO" id="GO:0016740">
    <property type="term" value="F:transferase activity"/>
    <property type="evidence" value="ECO:0007669"/>
    <property type="project" value="UniProtKB-KW"/>
</dbReference>
<dbReference type="OrthoDB" id="9810303at2"/>
<dbReference type="InterPro" id="IPR001173">
    <property type="entry name" value="Glyco_trans_2-like"/>
</dbReference>
<proteinExistence type="predicted"/>
<keyword evidence="2" id="KW-0808">Transferase</keyword>
<dbReference type="PANTHER" id="PTHR48090">
    <property type="entry name" value="UNDECAPRENYL-PHOSPHATE 4-DEOXY-4-FORMAMIDO-L-ARABINOSE TRANSFERASE-RELATED"/>
    <property type="match status" value="1"/>
</dbReference>
<organism evidence="2 3">
    <name type="scientific">Brevinema andersonii</name>
    <dbReference type="NCBI Taxonomy" id="34097"/>
    <lineage>
        <taxon>Bacteria</taxon>
        <taxon>Pseudomonadati</taxon>
        <taxon>Spirochaetota</taxon>
        <taxon>Spirochaetia</taxon>
        <taxon>Brevinematales</taxon>
        <taxon>Brevinemataceae</taxon>
        <taxon>Brevinema</taxon>
    </lineage>
</organism>
<dbReference type="SUPFAM" id="SSF53448">
    <property type="entry name" value="Nucleotide-diphospho-sugar transferases"/>
    <property type="match status" value="1"/>
</dbReference>
<protein>
    <submittedName>
        <fullName evidence="2">Glycosyl transferase family 2</fullName>
    </submittedName>
</protein>
<name>A0A1I1E8Y0_BREAD</name>
<dbReference type="Gene3D" id="3.90.550.10">
    <property type="entry name" value="Spore Coat Polysaccharide Biosynthesis Protein SpsA, Chain A"/>
    <property type="match status" value="1"/>
</dbReference>
<dbReference type="EMBL" id="FOKY01000009">
    <property type="protein sequence ID" value="SFB83551.1"/>
    <property type="molecule type" value="Genomic_DNA"/>
</dbReference>
<dbReference type="Proteomes" id="UP000240042">
    <property type="component" value="Unassembled WGS sequence"/>
</dbReference>
<accession>A0A1I1E8Y0</accession>
<keyword evidence="3" id="KW-1185">Reference proteome</keyword>
<dbReference type="AlphaFoldDB" id="A0A1I1E8Y0"/>
<reference evidence="3" key="1">
    <citation type="submission" date="2016-10" db="EMBL/GenBank/DDBJ databases">
        <authorList>
            <person name="Varghese N."/>
            <person name="Submissions S."/>
        </authorList>
    </citation>
    <scope>NUCLEOTIDE SEQUENCE [LARGE SCALE GENOMIC DNA]</scope>
    <source>
        <strain evidence="3">ATCC 43811</strain>
    </source>
</reference>
<dbReference type="RefSeq" id="WP_092319259.1">
    <property type="nucleotide sequence ID" value="NZ_FOKY01000009.1"/>
</dbReference>
<dbReference type="InterPro" id="IPR050256">
    <property type="entry name" value="Glycosyltransferase_2"/>
</dbReference>
<evidence type="ECO:0000313" key="3">
    <source>
        <dbReference type="Proteomes" id="UP000240042"/>
    </source>
</evidence>
<gene>
    <name evidence="2" type="ORF">SAMN02745150_01006</name>
</gene>
<feature type="domain" description="Glycosyltransferase 2-like" evidence="1">
    <location>
        <begin position="8"/>
        <end position="140"/>
    </location>
</feature>
<sequence length="243" mass="27925">MKSHCKLSIIIPCYNEEENLPDLVSKLMQMVEKAPYSIEVILVDNGSTDNTVEVMQELLAELPIRTVCVPQNKGYGYGILQGLDAASGSVLAITHADMQTDPHMILRAYDLYRQHNNPYILVKGKRCNRPWVERFFTLGMQWYVNFKLKTSLSDISAQPKVFSKQFYLEIRDDLPYDFTLDLYLLYCAFCKGQIMTVDVPYLPRQYGIAKGGSGSWKSRINLCHLMIRSIDKLANKISRFNNY</sequence>
<dbReference type="STRING" id="34097.SAMN02745150_01006"/>
<evidence type="ECO:0000313" key="2">
    <source>
        <dbReference type="EMBL" id="SFB83551.1"/>
    </source>
</evidence>